<reference evidence="2 3" key="1">
    <citation type="submission" date="2013-09" db="EMBL/GenBank/DDBJ databases">
        <title>Whole genome sequencing of Halarchaeum acidiphilum strain MH1-52-1.</title>
        <authorList>
            <person name="Shimane Y."/>
            <person name="Minegishi H."/>
            <person name="Nishi S."/>
            <person name="Echigo A."/>
            <person name="Shuto A."/>
            <person name="Konishi M."/>
            <person name="Ito T."/>
            <person name="Ohkuma M."/>
            <person name="Ohta Y."/>
            <person name="Nagano Y."/>
            <person name="Tsubouchi T."/>
            <person name="Mori K."/>
            <person name="Usui K."/>
            <person name="Kamekura M."/>
            <person name="Usami R."/>
            <person name="Takaki Y."/>
            <person name="Hatada Y."/>
        </authorList>
    </citation>
    <scope>NUCLEOTIDE SEQUENCE [LARGE SCALE GENOMIC DNA]</scope>
    <source>
        <strain evidence="2 3">JCM 16109</strain>
    </source>
</reference>
<gene>
    <name evidence="2" type="ORF">MBEHAL_2512</name>
</gene>
<protein>
    <recommendedName>
        <fullName evidence="1">NurA domain-containing protein</fullName>
    </recommendedName>
</protein>
<keyword evidence="3" id="KW-1185">Reference proteome</keyword>
<dbReference type="EMBL" id="BATA01000096">
    <property type="protein sequence ID" value="GAD53752.1"/>
    <property type="molecule type" value="Genomic_DNA"/>
</dbReference>
<dbReference type="AlphaFoldDB" id="U2YY75"/>
<dbReference type="SMART" id="SM00933">
    <property type="entry name" value="NurA"/>
    <property type="match status" value="1"/>
</dbReference>
<name>U2YY75_9EURY</name>
<dbReference type="Pfam" id="PF09376">
    <property type="entry name" value="NurA"/>
    <property type="match status" value="1"/>
</dbReference>
<accession>U2YY75</accession>
<sequence length="430" mass="47604">MEKDGIEARRRPPTSMTLDPVHFAGIPELVRGVGGDVDEAEHRADAEAVWETYFDPLYDDGAVLEPIDEQARYLADLTEAGASDPAFDSVHGLDSGTINPRAFKNGLVLDVAQAAMGADPGDTPLHRERTVIATVHASDRTLDLPSFEEIAWTTQDDDHWRGKAIEAPRVERNERAVVHALSLYLAESEHALEHFESASEFLLLDGPLYPKVLTNWLDRDEELAALPAEDGLTRRVIRNYLGLVEEAVATDTVLGGFVKNVSARGIVRALDAKTHAPWLDDAELFGQLLERRAGGERVTDDLAYTNWFLSRVGYDREFSTLGERLDLDLALDPESYEVAFCVCYDPRTDTVYKAELPRVFAADEAIRARVTDQLVRDVAAASGPPAAIGRADELARISVREKRHLVDAMAEAMNTEPREGYDVERWGIDA</sequence>
<evidence type="ECO:0000259" key="1">
    <source>
        <dbReference type="SMART" id="SM00933"/>
    </source>
</evidence>
<evidence type="ECO:0000313" key="2">
    <source>
        <dbReference type="EMBL" id="GAD53752.1"/>
    </source>
</evidence>
<dbReference type="Proteomes" id="UP000016986">
    <property type="component" value="Unassembled WGS sequence"/>
</dbReference>
<dbReference type="InterPro" id="IPR018977">
    <property type="entry name" value="NurA_domain"/>
</dbReference>
<evidence type="ECO:0000313" key="3">
    <source>
        <dbReference type="Proteomes" id="UP000016986"/>
    </source>
</evidence>
<proteinExistence type="predicted"/>
<comment type="caution">
    <text evidence="2">The sequence shown here is derived from an EMBL/GenBank/DDBJ whole genome shotgun (WGS) entry which is preliminary data.</text>
</comment>
<organism evidence="2 3">
    <name type="scientific">Halarchaeum acidiphilum MH1-52-1</name>
    <dbReference type="NCBI Taxonomy" id="1261545"/>
    <lineage>
        <taxon>Archaea</taxon>
        <taxon>Methanobacteriati</taxon>
        <taxon>Methanobacteriota</taxon>
        <taxon>Stenosarchaea group</taxon>
        <taxon>Halobacteria</taxon>
        <taxon>Halobacteriales</taxon>
        <taxon>Halobacteriaceae</taxon>
    </lineage>
</organism>
<feature type="domain" description="NurA" evidence="1">
    <location>
        <begin position="88"/>
        <end position="397"/>
    </location>
</feature>
<dbReference type="eggNOG" id="arCOG00287">
    <property type="taxonomic scope" value="Archaea"/>
</dbReference>